<evidence type="ECO:0000256" key="1">
    <source>
        <dbReference type="ARBA" id="ARBA00001974"/>
    </source>
</evidence>
<dbReference type="GO" id="GO:0009086">
    <property type="term" value="P:methionine biosynthetic process"/>
    <property type="evidence" value="ECO:0007669"/>
    <property type="project" value="TreeGrafter"/>
</dbReference>
<dbReference type="GO" id="GO:0035999">
    <property type="term" value="P:tetrahydrofolate interconversion"/>
    <property type="evidence" value="ECO:0007669"/>
    <property type="project" value="UniProtKB-UniPathway"/>
</dbReference>
<keyword evidence="11" id="KW-1185">Reference proteome</keyword>
<evidence type="ECO:0000256" key="9">
    <source>
        <dbReference type="RuleBase" id="RU003862"/>
    </source>
</evidence>
<dbReference type="UniPathway" id="UPA00193"/>
<sequence>MNIDKTDLQQLIHQYSIEIVPKTLRQIGDTRPWLAPGTEVYVPNLRSHKISDTIDACALLQSQHMQAVPHLALRNIASEDELRHTLDRITALGIRRILVLAGGASEPLGPYGSVKDLMKTGILQTYPFEHIGFAGHPEGSPDIPKAEQEAAEAQKQGYALTYPHDYYLTTQFCFQIAPITAWFDHLRARDITLPVHLGIPGVASTTSLIRHAQACGIGQSINFLWRNGRNIRRLMGLSTPDKLLTDLAAYRKIRPENAIRKLHFYPLGGFETTINWLRAIEAGNITLTDEGFTANI</sequence>
<name>A0A381EAW8_9GAMM</name>
<proteinExistence type="inferred from homology"/>
<dbReference type="RefSeq" id="WP_115611932.1">
    <property type="nucleotide sequence ID" value="NZ_JBHLZC010000002.1"/>
</dbReference>
<evidence type="ECO:0000256" key="7">
    <source>
        <dbReference type="ARBA" id="ARBA00034478"/>
    </source>
</evidence>
<evidence type="ECO:0000256" key="3">
    <source>
        <dbReference type="ARBA" id="ARBA00006743"/>
    </source>
</evidence>
<dbReference type="OrthoDB" id="9812555at2"/>
<evidence type="ECO:0000313" key="11">
    <source>
        <dbReference type="Proteomes" id="UP000254572"/>
    </source>
</evidence>
<comment type="pathway">
    <text evidence="2 9">One-carbon metabolism; tetrahydrofolate interconversion.</text>
</comment>
<organism evidence="10 11">
    <name type="scientific">Cardiobacterium valvarum</name>
    <dbReference type="NCBI Taxonomy" id="194702"/>
    <lineage>
        <taxon>Bacteria</taxon>
        <taxon>Pseudomonadati</taxon>
        <taxon>Pseudomonadota</taxon>
        <taxon>Gammaproteobacteria</taxon>
        <taxon>Cardiobacteriales</taxon>
        <taxon>Cardiobacteriaceae</taxon>
        <taxon>Cardiobacterium</taxon>
    </lineage>
</organism>
<accession>A0A381EAW8</accession>
<dbReference type="InterPro" id="IPR029041">
    <property type="entry name" value="FAD-linked_oxidoreductase-like"/>
</dbReference>
<dbReference type="Pfam" id="PF02219">
    <property type="entry name" value="MTHFR"/>
    <property type="match status" value="1"/>
</dbReference>
<evidence type="ECO:0000256" key="5">
    <source>
        <dbReference type="ARBA" id="ARBA00022827"/>
    </source>
</evidence>
<evidence type="ECO:0000256" key="2">
    <source>
        <dbReference type="ARBA" id="ARBA00004777"/>
    </source>
</evidence>
<keyword evidence="4 9" id="KW-0285">Flavoprotein</keyword>
<dbReference type="InterPro" id="IPR003171">
    <property type="entry name" value="Mehydrof_redctse-like"/>
</dbReference>
<comment type="catalytic activity">
    <reaction evidence="8">
        <text>(6S)-5-methyl-5,6,7,8-tetrahydrofolate + NAD(+) = (6R)-5,10-methylene-5,6,7,8-tetrahydrofolate + NADH + H(+)</text>
        <dbReference type="Rhea" id="RHEA:19821"/>
        <dbReference type="ChEBI" id="CHEBI:15378"/>
        <dbReference type="ChEBI" id="CHEBI:15636"/>
        <dbReference type="ChEBI" id="CHEBI:18608"/>
        <dbReference type="ChEBI" id="CHEBI:57540"/>
        <dbReference type="ChEBI" id="CHEBI:57945"/>
        <dbReference type="EC" id="1.5.1.54"/>
    </reaction>
    <physiologicalReaction direction="right-to-left" evidence="8">
        <dbReference type="Rhea" id="RHEA:19823"/>
    </physiologicalReaction>
</comment>
<comment type="similarity">
    <text evidence="3 9">Belongs to the methylenetetrahydrofolate reductase family.</text>
</comment>
<dbReference type="Gene3D" id="3.20.20.220">
    <property type="match status" value="1"/>
</dbReference>
<dbReference type="GO" id="GO:0005829">
    <property type="term" value="C:cytosol"/>
    <property type="evidence" value="ECO:0007669"/>
    <property type="project" value="TreeGrafter"/>
</dbReference>
<keyword evidence="5 9" id="KW-0274">FAD</keyword>
<dbReference type="Proteomes" id="UP000254572">
    <property type="component" value="Unassembled WGS sequence"/>
</dbReference>
<evidence type="ECO:0000256" key="6">
    <source>
        <dbReference type="ARBA" id="ARBA00023002"/>
    </source>
</evidence>
<keyword evidence="6 9" id="KW-0560">Oxidoreductase</keyword>
<comment type="cofactor">
    <cofactor evidence="1 9">
        <name>FAD</name>
        <dbReference type="ChEBI" id="CHEBI:57692"/>
    </cofactor>
</comment>
<dbReference type="AlphaFoldDB" id="A0A381EAW8"/>
<evidence type="ECO:0000313" key="10">
    <source>
        <dbReference type="EMBL" id="SUX24122.1"/>
    </source>
</evidence>
<dbReference type="SUPFAM" id="SSF51730">
    <property type="entry name" value="FAD-linked oxidoreductase"/>
    <property type="match status" value="1"/>
</dbReference>
<evidence type="ECO:0000256" key="8">
    <source>
        <dbReference type="ARBA" id="ARBA00048628"/>
    </source>
</evidence>
<comment type="pathway">
    <text evidence="7">Amino-acid biosynthesis; L-methionine biosynthesis via de novo pathway.</text>
</comment>
<reference evidence="10 11" key="1">
    <citation type="submission" date="2018-06" db="EMBL/GenBank/DDBJ databases">
        <authorList>
            <consortium name="Pathogen Informatics"/>
            <person name="Doyle S."/>
        </authorList>
    </citation>
    <scope>NUCLEOTIDE SEQUENCE [LARGE SCALE GENOMIC DNA]</scope>
    <source>
        <strain evidence="10 11">NCTC13294</strain>
    </source>
</reference>
<dbReference type="PANTHER" id="PTHR45754:SF3">
    <property type="entry name" value="METHYLENETETRAHYDROFOLATE REDUCTASE (NADPH)"/>
    <property type="match status" value="1"/>
</dbReference>
<dbReference type="GO" id="GO:0106312">
    <property type="term" value="F:methylenetetrahydrofolate reductase (NADH) activity"/>
    <property type="evidence" value="ECO:0007669"/>
    <property type="project" value="UniProtKB-EC"/>
</dbReference>
<protein>
    <recommendedName>
        <fullName evidence="9">Methylenetetrahydrofolate reductase</fullName>
    </recommendedName>
</protein>
<gene>
    <name evidence="10" type="ORF">NCTC13294_01705</name>
</gene>
<evidence type="ECO:0000256" key="4">
    <source>
        <dbReference type="ARBA" id="ARBA00022630"/>
    </source>
</evidence>
<dbReference type="EMBL" id="UFUW01000001">
    <property type="protein sequence ID" value="SUX24122.1"/>
    <property type="molecule type" value="Genomic_DNA"/>
</dbReference>
<dbReference type="GO" id="GO:0071949">
    <property type="term" value="F:FAD binding"/>
    <property type="evidence" value="ECO:0007669"/>
    <property type="project" value="TreeGrafter"/>
</dbReference>
<dbReference type="PANTHER" id="PTHR45754">
    <property type="entry name" value="METHYLENETETRAHYDROFOLATE REDUCTASE"/>
    <property type="match status" value="1"/>
</dbReference>